<dbReference type="EMBL" id="PKPP01002750">
    <property type="protein sequence ID" value="PWA73347.1"/>
    <property type="molecule type" value="Genomic_DNA"/>
</dbReference>
<dbReference type="InterPro" id="IPR015495">
    <property type="entry name" value="Myb_TF_plants"/>
</dbReference>
<dbReference type="OrthoDB" id="2143914at2759"/>
<dbReference type="CDD" id="cd00167">
    <property type="entry name" value="SANT"/>
    <property type="match status" value="1"/>
</dbReference>
<dbReference type="InterPro" id="IPR017930">
    <property type="entry name" value="Myb_dom"/>
</dbReference>
<feature type="domain" description="HTH myb-type" evidence="5">
    <location>
        <begin position="65"/>
        <end position="119"/>
    </location>
</feature>
<dbReference type="PANTHER" id="PTHR47994:SF10">
    <property type="entry name" value="SANT_MYB DOMAIN, HOMEODOMAIN-LIKE PROTEIN-RELATED"/>
    <property type="match status" value="1"/>
</dbReference>
<dbReference type="Gene3D" id="1.10.10.60">
    <property type="entry name" value="Homeodomain-like"/>
    <property type="match status" value="1"/>
</dbReference>
<dbReference type="AlphaFoldDB" id="A0A2U1NIM4"/>
<sequence>MVKPPCCDKINMRKGAWNEEGDAQMLAFVTKQPTSNWQVGAPRKQGIRRCSGKSCKLRKTNVTKNDHIRQESFTPQEEELIIKLHSAIGSRWPVIAQQLPGRTDNDVKNYWNTKLKKKLSAMGIDPVTHRPFSQMLADYGNISGLTRTQTRMGSLSRDNKNTFFMSNQEIVQQETLFPNFNNNVKMEPPEVIKTDSLDLLTQLQAFTHVQDSSTNHEISFTQFHVSVASSSSSSSSTSSTLNEMTPQQTFNWRDFLIENSQDGNVNEEKLNFEAIGGIELVKGNTTSTNGVKETTEEACDGSFVEAMLNGENDMLLDFPGLLGEPSYY</sequence>
<comment type="caution">
    <text evidence="6">The sequence shown here is derived from an EMBL/GenBank/DDBJ whole genome shotgun (WGS) entry which is preliminary data.</text>
</comment>
<dbReference type="SUPFAM" id="SSF46689">
    <property type="entry name" value="Homeodomain-like"/>
    <property type="match status" value="1"/>
</dbReference>
<evidence type="ECO:0000256" key="3">
    <source>
        <dbReference type="ARBA" id="ARBA00023242"/>
    </source>
</evidence>
<dbReference type="GO" id="GO:0005634">
    <property type="term" value="C:nucleus"/>
    <property type="evidence" value="ECO:0007669"/>
    <property type="project" value="UniProtKB-SubCell"/>
</dbReference>
<evidence type="ECO:0000313" key="7">
    <source>
        <dbReference type="Proteomes" id="UP000245207"/>
    </source>
</evidence>
<keyword evidence="3" id="KW-0539">Nucleus</keyword>
<evidence type="ECO:0000259" key="5">
    <source>
        <dbReference type="PROSITE" id="PS51294"/>
    </source>
</evidence>
<comment type="subcellular location">
    <subcellularLocation>
        <location evidence="1">Nucleus</location>
    </subcellularLocation>
</comment>
<dbReference type="PROSITE" id="PS51294">
    <property type="entry name" value="HTH_MYB"/>
    <property type="match status" value="1"/>
</dbReference>
<dbReference type="STRING" id="35608.A0A2U1NIM4"/>
<dbReference type="InterPro" id="IPR009057">
    <property type="entry name" value="Homeodomain-like_sf"/>
</dbReference>
<dbReference type="Proteomes" id="UP000245207">
    <property type="component" value="Unassembled WGS sequence"/>
</dbReference>
<name>A0A2U1NIM4_ARTAN</name>
<protein>
    <submittedName>
        <fullName evidence="6">Myb-like HTH transcriptional regulator family protein</fullName>
    </submittedName>
</protein>
<dbReference type="PANTHER" id="PTHR47994">
    <property type="entry name" value="F14D16.11-RELATED"/>
    <property type="match status" value="1"/>
</dbReference>
<feature type="domain" description="Myb-like" evidence="4">
    <location>
        <begin position="65"/>
        <end position="115"/>
    </location>
</feature>
<evidence type="ECO:0000313" key="6">
    <source>
        <dbReference type="EMBL" id="PWA73347.1"/>
    </source>
</evidence>
<organism evidence="6 7">
    <name type="scientific">Artemisia annua</name>
    <name type="common">Sweet wormwood</name>
    <dbReference type="NCBI Taxonomy" id="35608"/>
    <lineage>
        <taxon>Eukaryota</taxon>
        <taxon>Viridiplantae</taxon>
        <taxon>Streptophyta</taxon>
        <taxon>Embryophyta</taxon>
        <taxon>Tracheophyta</taxon>
        <taxon>Spermatophyta</taxon>
        <taxon>Magnoliopsida</taxon>
        <taxon>eudicotyledons</taxon>
        <taxon>Gunneridae</taxon>
        <taxon>Pentapetalae</taxon>
        <taxon>asterids</taxon>
        <taxon>campanulids</taxon>
        <taxon>Asterales</taxon>
        <taxon>Asteraceae</taxon>
        <taxon>Asteroideae</taxon>
        <taxon>Anthemideae</taxon>
        <taxon>Artemisiinae</taxon>
        <taxon>Artemisia</taxon>
    </lineage>
</organism>
<dbReference type="GO" id="GO:0003677">
    <property type="term" value="F:DNA binding"/>
    <property type="evidence" value="ECO:0007669"/>
    <property type="project" value="UniProtKB-KW"/>
</dbReference>
<dbReference type="FunFam" id="1.10.10.60:FF:000645">
    <property type="entry name" value="Os07g0634900 protein"/>
    <property type="match status" value="1"/>
</dbReference>
<evidence type="ECO:0000256" key="2">
    <source>
        <dbReference type="ARBA" id="ARBA00023125"/>
    </source>
</evidence>
<accession>A0A2U1NIM4</accession>
<keyword evidence="2" id="KW-0238">DNA-binding</keyword>
<dbReference type="Pfam" id="PF00249">
    <property type="entry name" value="Myb_DNA-binding"/>
    <property type="match status" value="1"/>
</dbReference>
<evidence type="ECO:0000259" key="4">
    <source>
        <dbReference type="PROSITE" id="PS50090"/>
    </source>
</evidence>
<keyword evidence="7" id="KW-1185">Reference proteome</keyword>
<evidence type="ECO:0000256" key="1">
    <source>
        <dbReference type="ARBA" id="ARBA00004123"/>
    </source>
</evidence>
<proteinExistence type="predicted"/>
<gene>
    <name evidence="6" type="ORF">CTI12_AA262580</name>
</gene>
<dbReference type="SMART" id="SM00717">
    <property type="entry name" value="SANT"/>
    <property type="match status" value="1"/>
</dbReference>
<reference evidence="6 7" key="1">
    <citation type="journal article" date="2018" name="Mol. Plant">
        <title>The genome of Artemisia annua provides insight into the evolution of Asteraceae family and artemisinin biosynthesis.</title>
        <authorList>
            <person name="Shen Q."/>
            <person name="Zhang L."/>
            <person name="Liao Z."/>
            <person name="Wang S."/>
            <person name="Yan T."/>
            <person name="Shi P."/>
            <person name="Liu M."/>
            <person name="Fu X."/>
            <person name="Pan Q."/>
            <person name="Wang Y."/>
            <person name="Lv Z."/>
            <person name="Lu X."/>
            <person name="Zhang F."/>
            <person name="Jiang W."/>
            <person name="Ma Y."/>
            <person name="Chen M."/>
            <person name="Hao X."/>
            <person name="Li L."/>
            <person name="Tang Y."/>
            <person name="Lv G."/>
            <person name="Zhou Y."/>
            <person name="Sun X."/>
            <person name="Brodelius P.E."/>
            <person name="Rose J.K.C."/>
            <person name="Tang K."/>
        </authorList>
    </citation>
    <scope>NUCLEOTIDE SEQUENCE [LARGE SCALE GENOMIC DNA]</scope>
    <source>
        <strain evidence="7">cv. Huhao1</strain>
        <tissue evidence="6">Leaf</tissue>
    </source>
</reference>
<dbReference type="PROSITE" id="PS50090">
    <property type="entry name" value="MYB_LIKE"/>
    <property type="match status" value="1"/>
</dbReference>
<dbReference type="InterPro" id="IPR001005">
    <property type="entry name" value="SANT/Myb"/>
</dbReference>